<feature type="transmembrane region" description="Helical" evidence="1">
    <location>
        <begin position="245"/>
        <end position="266"/>
    </location>
</feature>
<evidence type="ECO:0000256" key="1">
    <source>
        <dbReference type="SAM" id="Phobius"/>
    </source>
</evidence>
<feature type="transmembrane region" description="Helical" evidence="1">
    <location>
        <begin position="307"/>
        <end position="333"/>
    </location>
</feature>
<keyword evidence="1" id="KW-0472">Membrane</keyword>
<dbReference type="EMBL" id="CP133772">
    <property type="protein sequence ID" value="WYY01068.1"/>
    <property type="molecule type" value="Genomic_DNA"/>
</dbReference>
<dbReference type="InterPro" id="IPR011701">
    <property type="entry name" value="MFS"/>
</dbReference>
<evidence type="ECO:0000313" key="3">
    <source>
        <dbReference type="Proteomes" id="UP001451606"/>
    </source>
</evidence>
<dbReference type="Gene3D" id="1.20.1250.20">
    <property type="entry name" value="MFS general substrate transporter like domains"/>
    <property type="match status" value="1"/>
</dbReference>
<accession>A0AAX4NIL8</accession>
<dbReference type="InterPro" id="IPR036259">
    <property type="entry name" value="MFS_trans_sf"/>
</dbReference>
<dbReference type="RefSeq" id="WP_393971388.1">
    <property type="nucleotide sequence ID" value="NZ_CP133772.1"/>
</dbReference>
<keyword evidence="1" id="KW-1133">Transmembrane helix</keyword>
<dbReference type="Pfam" id="PF07690">
    <property type="entry name" value="MFS_1"/>
    <property type="match status" value="1"/>
</dbReference>
<dbReference type="AlphaFoldDB" id="A0AAX4NIL8"/>
<organism evidence="2 3">
    <name type="scientific">Oxyplasma meridianum</name>
    <dbReference type="NCBI Taxonomy" id="3073602"/>
    <lineage>
        <taxon>Archaea</taxon>
        <taxon>Methanobacteriati</taxon>
        <taxon>Thermoplasmatota</taxon>
        <taxon>Thermoplasmata</taxon>
        <taxon>Thermoplasmatales</taxon>
        <taxon>Thermoplasmataceae</taxon>
        <taxon>Oxyplasma</taxon>
    </lineage>
</organism>
<feature type="transmembrane region" description="Helical" evidence="1">
    <location>
        <begin position="371"/>
        <end position="389"/>
    </location>
</feature>
<reference evidence="2 3" key="1">
    <citation type="submission" date="2023-09" db="EMBL/GenBank/DDBJ databases">
        <authorList>
            <person name="Golyshina O.V."/>
            <person name="Lunev E.A."/>
            <person name="Bargiela R."/>
            <person name="Gaines M.C."/>
            <person name="Daum B."/>
            <person name="Bale N.J."/>
            <person name="Koenen M."/>
            <person name="Sinninghe Damst J.S."/>
            <person name="Yakimov M."/>
            <person name="Golyshin P.N."/>
        </authorList>
    </citation>
    <scope>NUCLEOTIDE SEQUENCE [LARGE SCALE GENOMIC DNA]</scope>
    <source>
        <strain evidence="2 3">M1</strain>
    </source>
</reference>
<dbReference type="PANTHER" id="PTHR23518">
    <property type="entry name" value="C-METHYLTRANSFERASE"/>
    <property type="match status" value="1"/>
</dbReference>
<feature type="transmembrane region" description="Helical" evidence="1">
    <location>
        <begin position="212"/>
        <end position="233"/>
    </location>
</feature>
<dbReference type="SUPFAM" id="SSF103473">
    <property type="entry name" value="MFS general substrate transporter"/>
    <property type="match status" value="1"/>
</dbReference>
<dbReference type="GO" id="GO:0022857">
    <property type="term" value="F:transmembrane transporter activity"/>
    <property type="evidence" value="ECO:0007669"/>
    <property type="project" value="InterPro"/>
</dbReference>
<sequence>MDDGIDNNENGWHIYNRNVLLISFSAFFADMGYQLVIAGLPYFLVFVLGAPVIVFGLAEALNYGVGSLFAYFGGKLADRYGYKKVSVLGNAFIPILSFTGFAIVPLEAVGTFATGWWMRNLRSPARRTLFAKSVSDKNRSRAFGLLHGLDVGGGIVATILLMVMLFYHYEFKFIFLVTIVPIVISTVLVALTRDKKRGNKIDKKSETGKRRIAFGAVLLATALFGFSFYSMGFPILTVSEYTKSPILGVGTYTIFLAVSSLTGFALSRFTIKNEMRALGFLGYILAGVGSLGYVISIVYSIGLTGFYISSALIAVAVGFIETFEPTIITVLSASATLGGGMGKLSSARSIGLFTGNLLMGGLYTFGAQYSYIYAVIISVLAGGIILYAGRNYMSFRNAEPSQP</sequence>
<dbReference type="GeneID" id="95968402"/>
<keyword evidence="3" id="KW-1185">Reference proteome</keyword>
<proteinExistence type="predicted"/>
<dbReference type="KEGG" id="omr:OXIME_001664"/>
<feature type="transmembrane region" description="Helical" evidence="1">
    <location>
        <begin position="278"/>
        <end position="301"/>
    </location>
</feature>
<name>A0AAX4NIL8_9ARCH</name>
<feature type="transmembrane region" description="Helical" evidence="1">
    <location>
        <begin position="92"/>
        <end position="117"/>
    </location>
</feature>
<dbReference type="PANTHER" id="PTHR23518:SF2">
    <property type="entry name" value="MAJOR FACILITATOR SUPERFAMILY TRANSPORTER"/>
    <property type="match status" value="1"/>
</dbReference>
<feature type="transmembrane region" description="Helical" evidence="1">
    <location>
        <begin position="345"/>
        <end position="365"/>
    </location>
</feature>
<protein>
    <submittedName>
        <fullName evidence="2">MFS transporter</fullName>
    </submittedName>
</protein>
<feature type="transmembrane region" description="Helical" evidence="1">
    <location>
        <begin position="142"/>
        <end position="167"/>
    </location>
</feature>
<dbReference type="Proteomes" id="UP001451606">
    <property type="component" value="Chromosome"/>
</dbReference>
<evidence type="ECO:0000313" key="2">
    <source>
        <dbReference type="EMBL" id="WYY01068.1"/>
    </source>
</evidence>
<dbReference type="CDD" id="cd17370">
    <property type="entry name" value="MFS_MJ1317_like"/>
    <property type="match status" value="1"/>
</dbReference>
<feature type="transmembrane region" description="Helical" evidence="1">
    <location>
        <begin position="173"/>
        <end position="191"/>
    </location>
</feature>
<gene>
    <name evidence="2" type="ORF">OXIME_001664</name>
</gene>
<keyword evidence="1" id="KW-0812">Transmembrane</keyword>